<sequence length="203" mass="23288">MVINANEKLIKFPISEWMLKASGFTKELPSSTYCVCYQYDIDGNGFGPYGFSTIASDKLLSFLFSNIVFFDKNKNKLDLCSKLDKRGVYFYGNKIGEIDKKINEYNKLMLKNKLKISRGLPEEAHTEKPLLFELYSDNKIKVGVVNEIINNKFDFLFNFVFTPMAGQTLILFSDEIWSKAIEYCKGNNIDTQEVGSIDNLNAW</sequence>
<proteinExistence type="predicted"/>
<name>A0ABV0HE50_9ENTR</name>
<gene>
    <name evidence="1" type="ORF">VSR74_03005</name>
</gene>
<evidence type="ECO:0000313" key="1">
    <source>
        <dbReference type="EMBL" id="MEO3988796.1"/>
    </source>
</evidence>
<protein>
    <submittedName>
        <fullName evidence="1">Uncharacterized protein</fullName>
    </submittedName>
</protein>
<dbReference type="EMBL" id="JAYMYY010000001">
    <property type="protein sequence ID" value="MEO3988796.1"/>
    <property type="molecule type" value="Genomic_DNA"/>
</dbReference>
<evidence type="ECO:0000313" key="2">
    <source>
        <dbReference type="Proteomes" id="UP001444146"/>
    </source>
</evidence>
<organism evidence="1 2">
    <name type="scientific">Pseudocitrobacter cyperus</name>
    <dbReference type="NCBI Taxonomy" id="3112843"/>
    <lineage>
        <taxon>Bacteria</taxon>
        <taxon>Pseudomonadati</taxon>
        <taxon>Pseudomonadota</taxon>
        <taxon>Gammaproteobacteria</taxon>
        <taxon>Enterobacterales</taxon>
        <taxon>Enterobacteriaceae</taxon>
        <taxon>Pseudocitrobacter</taxon>
    </lineage>
</organism>
<accession>A0ABV0HE50</accession>
<keyword evidence="2" id="KW-1185">Reference proteome</keyword>
<dbReference type="Proteomes" id="UP001444146">
    <property type="component" value="Unassembled WGS sequence"/>
</dbReference>
<comment type="caution">
    <text evidence="1">The sequence shown here is derived from an EMBL/GenBank/DDBJ whole genome shotgun (WGS) entry which is preliminary data.</text>
</comment>
<dbReference type="RefSeq" id="WP_347793328.1">
    <property type="nucleotide sequence ID" value="NZ_JAYMYY010000001.1"/>
</dbReference>
<reference evidence="1 2" key="1">
    <citation type="submission" date="2024-01" db="EMBL/GenBank/DDBJ databases">
        <title>Pseudocitrobacter sp. Endophytic strain Cyp-38L.</title>
        <authorList>
            <person name="Amer M.A."/>
            <person name="Hamed S.M."/>
        </authorList>
    </citation>
    <scope>NUCLEOTIDE SEQUENCE [LARGE SCALE GENOMIC DNA]</scope>
    <source>
        <strain evidence="1 2">Cyp38S</strain>
    </source>
</reference>